<organism evidence="1 2">
    <name type="scientific">Planococcus antarcticus DSM 14505</name>
    <dbReference type="NCBI Taxonomy" id="1185653"/>
    <lineage>
        <taxon>Bacteria</taxon>
        <taxon>Bacillati</taxon>
        <taxon>Bacillota</taxon>
        <taxon>Bacilli</taxon>
        <taxon>Bacillales</taxon>
        <taxon>Caryophanaceae</taxon>
        <taxon>Planococcus</taxon>
    </lineage>
</organism>
<feature type="non-terminal residue" evidence="1">
    <location>
        <position position="1"/>
    </location>
</feature>
<sequence>HRRSGVLCRIAGVAYDPRIWALKLDKKKSGTGRTALTGVRRFGKAALFAAQPERLTTREELAGEAGQRKAEPTFFQ</sequence>
<protein>
    <submittedName>
        <fullName evidence="1">Uncharacterized protein</fullName>
    </submittedName>
</protein>
<evidence type="ECO:0000313" key="1">
    <source>
        <dbReference type="EMBL" id="EIM05214.1"/>
    </source>
</evidence>
<accession>A0AA87II96</accession>
<name>A0AA87II96_9BACL</name>
<dbReference type="RefSeq" id="WP_006831455.1">
    <property type="nucleotide sequence ID" value="NZ_AJYB01000086.1"/>
</dbReference>
<dbReference type="Proteomes" id="UP000004725">
    <property type="component" value="Unassembled WGS sequence"/>
</dbReference>
<reference evidence="1 2" key="1">
    <citation type="journal article" date="2012" name="J. Bacteriol.">
        <title>Genome Sequence of the Antarctic Psychrophile Bacterium Planococcus antarcticus DSM 14505.</title>
        <authorList>
            <person name="Margolles A."/>
            <person name="Gueimonde M."/>
            <person name="Sanchez B."/>
        </authorList>
    </citation>
    <scope>NUCLEOTIDE SEQUENCE [LARGE SCALE GENOMIC DNA]</scope>
    <source>
        <strain evidence="1 2">DSM 14505</strain>
    </source>
</reference>
<proteinExistence type="predicted"/>
<dbReference type="AlphaFoldDB" id="A0AA87II96"/>
<comment type="caution">
    <text evidence="1">The sequence shown here is derived from an EMBL/GenBank/DDBJ whole genome shotgun (WGS) entry which is preliminary data.</text>
</comment>
<evidence type="ECO:0000313" key="2">
    <source>
        <dbReference type="Proteomes" id="UP000004725"/>
    </source>
</evidence>
<gene>
    <name evidence="1" type="ORF">A1A1_17580</name>
</gene>
<dbReference type="EMBL" id="AJYB01000086">
    <property type="protein sequence ID" value="EIM05214.1"/>
    <property type="molecule type" value="Genomic_DNA"/>
</dbReference>